<dbReference type="EMBL" id="QJJK01000008">
    <property type="protein sequence ID" value="PXW56332.1"/>
    <property type="molecule type" value="Genomic_DNA"/>
</dbReference>
<keyword evidence="2" id="KW-0472">Membrane</keyword>
<feature type="compositionally biased region" description="Basic residues" evidence="1">
    <location>
        <begin position="1"/>
        <end position="11"/>
    </location>
</feature>
<sequence>MGRTQRARLHGRTAAARSTRLSQGRGALAEARAQAFFRGGASRCRCGWPQLLRLLGLLAVATLVASVLLANRGAHAGAWTLPAGRGQAIVTGTFQKADRYFDAQGRTIRGPDYRKFEATAFIEYGLTDTLTAILSPSLLSTRVAGPAPADYTGLGYTEIGARYRIVDRDGWIVSAQAIAAFPGPTNPLNPAEVCCTDKYADARLLIGKSFMLGRWPSFVDAQAAYRLRAGAASDEVRLDLTFGIRPLPQWLFLAQSFNVLATNGLAGGGLLGLLSGTRYHKVQVGAVWDFADNWSLQVAGVATLQGKNAPLERGLVSGLWYRF</sequence>
<proteinExistence type="predicted"/>
<keyword evidence="2" id="KW-0812">Transmembrane</keyword>
<evidence type="ECO:0000256" key="2">
    <source>
        <dbReference type="SAM" id="Phobius"/>
    </source>
</evidence>
<name>A0A2V3UCY7_9HYPH</name>
<gene>
    <name evidence="3" type="ORF">C7450_10881</name>
</gene>
<keyword evidence="4" id="KW-1185">Reference proteome</keyword>
<evidence type="ECO:0000313" key="4">
    <source>
        <dbReference type="Proteomes" id="UP000248021"/>
    </source>
</evidence>
<organism evidence="3 4">
    <name type="scientific">Chelatococcus asaccharovorans</name>
    <dbReference type="NCBI Taxonomy" id="28210"/>
    <lineage>
        <taxon>Bacteria</taxon>
        <taxon>Pseudomonadati</taxon>
        <taxon>Pseudomonadota</taxon>
        <taxon>Alphaproteobacteria</taxon>
        <taxon>Hyphomicrobiales</taxon>
        <taxon>Chelatococcaceae</taxon>
        <taxon>Chelatococcus</taxon>
    </lineage>
</organism>
<reference evidence="3 4" key="1">
    <citation type="submission" date="2018-05" db="EMBL/GenBank/DDBJ databases">
        <title>Genomic Encyclopedia of Type Strains, Phase IV (KMG-IV): sequencing the most valuable type-strain genomes for metagenomic binning, comparative biology and taxonomic classification.</title>
        <authorList>
            <person name="Goeker M."/>
        </authorList>
    </citation>
    <scope>NUCLEOTIDE SEQUENCE [LARGE SCALE GENOMIC DNA]</scope>
    <source>
        <strain evidence="3 4">DSM 6462</strain>
    </source>
</reference>
<dbReference type="AlphaFoldDB" id="A0A2V3UCY7"/>
<comment type="caution">
    <text evidence="3">The sequence shown here is derived from an EMBL/GenBank/DDBJ whole genome shotgun (WGS) entry which is preliminary data.</text>
</comment>
<evidence type="ECO:0000256" key="1">
    <source>
        <dbReference type="SAM" id="MobiDB-lite"/>
    </source>
</evidence>
<protein>
    <submittedName>
        <fullName evidence="3">Uncharacterized protein</fullName>
    </submittedName>
</protein>
<evidence type="ECO:0000313" key="3">
    <source>
        <dbReference type="EMBL" id="PXW56332.1"/>
    </source>
</evidence>
<dbReference type="Proteomes" id="UP000248021">
    <property type="component" value="Unassembled WGS sequence"/>
</dbReference>
<accession>A0A2V3UCY7</accession>
<keyword evidence="2" id="KW-1133">Transmembrane helix</keyword>
<feature type="region of interest" description="Disordered" evidence="1">
    <location>
        <begin position="1"/>
        <end position="21"/>
    </location>
</feature>
<feature type="transmembrane region" description="Helical" evidence="2">
    <location>
        <begin position="51"/>
        <end position="70"/>
    </location>
</feature>